<evidence type="ECO:0000313" key="2">
    <source>
        <dbReference type="Proteomes" id="UP000292886"/>
    </source>
</evidence>
<evidence type="ECO:0008006" key="3">
    <source>
        <dbReference type="Google" id="ProtNLM"/>
    </source>
</evidence>
<dbReference type="InterPro" id="IPR006524">
    <property type="entry name" value="ArpU-like"/>
</dbReference>
<reference evidence="2" key="1">
    <citation type="submission" date="2019-03" db="EMBL/GenBank/DDBJ databases">
        <title>Weissella sp. 26KH-42 Genome sequencing.</title>
        <authorList>
            <person name="Heo J."/>
            <person name="Kim S.-J."/>
            <person name="Kim J.-S."/>
            <person name="Hong S.-B."/>
            <person name="Kwon S.-W."/>
        </authorList>
    </citation>
    <scope>NUCLEOTIDE SEQUENCE [LARGE SCALE GENOMIC DNA]</scope>
    <source>
        <strain evidence="2">26KH-42</strain>
    </source>
</reference>
<dbReference type="NCBIfam" id="TIGR01637">
    <property type="entry name" value="phage_arpU"/>
    <property type="match status" value="1"/>
</dbReference>
<organism evidence="1 2">
    <name type="scientific">Periweissella cryptocerci</name>
    <dbReference type="NCBI Taxonomy" id="2506420"/>
    <lineage>
        <taxon>Bacteria</taxon>
        <taxon>Bacillati</taxon>
        <taxon>Bacillota</taxon>
        <taxon>Bacilli</taxon>
        <taxon>Lactobacillales</taxon>
        <taxon>Lactobacillaceae</taxon>
        <taxon>Periweissella</taxon>
    </lineage>
</organism>
<dbReference type="EMBL" id="CP037940">
    <property type="protein sequence ID" value="QBO37264.1"/>
    <property type="molecule type" value="Genomic_DNA"/>
</dbReference>
<protein>
    <recommendedName>
        <fullName evidence="3">ArpU family transcriptional regulator</fullName>
    </recommendedName>
</protein>
<keyword evidence="2" id="KW-1185">Reference proteome</keyword>
<dbReference type="RefSeq" id="WP_133364341.1">
    <property type="nucleotide sequence ID" value="NZ_CP037940.1"/>
</dbReference>
<dbReference type="KEGG" id="wei:EQG49_12735"/>
<dbReference type="AlphaFoldDB" id="A0A4P6YWQ2"/>
<dbReference type="Proteomes" id="UP000292886">
    <property type="component" value="Chromosome"/>
</dbReference>
<name>A0A4P6YWQ2_9LACO</name>
<evidence type="ECO:0000313" key="1">
    <source>
        <dbReference type="EMBL" id="QBO37264.1"/>
    </source>
</evidence>
<proteinExistence type="predicted"/>
<dbReference type="OrthoDB" id="2146126at2"/>
<accession>A0A4P6YWQ2</accession>
<gene>
    <name evidence="1" type="ORF">EQG49_12735</name>
</gene>
<sequence length="173" mass="19562">MEVFVPKEIELFDSLLDYDATAKKVKYFFKQPRNKVPKFERLYTQAGISDADLKSPTLSADKVQASADQNSAEQKMMTIMMAKEKLAAILAVIEGMETVKGRIMKLYYIQGYSDRQVMSAVGYGESRYRDFKTTAAVVFAESLAARNVGINLTRYVVNDEKIPENEEKSTKTD</sequence>